<keyword evidence="2" id="KW-0964">Secreted</keyword>
<reference evidence="7 9" key="1">
    <citation type="submission" date="2008-03" db="EMBL/GenBank/DDBJ databases">
        <title>Annotation of Ixodes scapularis.</title>
        <authorList>
            <consortium name="Ixodes scapularis Genome Project Consortium"/>
            <person name="Caler E."/>
            <person name="Hannick L.I."/>
            <person name="Bidwell S."/>
            <person name="Joardar V."/>
            <person name="Thiagarajan M."/>
            <person name="Amedeo P."/>
            <person name="Galinsky K.J."/>
            <person name="Schobel S."/>
            <person name="Inman J."/>
            <person name="Hostetler J."/>
            <person name="Miller J."/>
            <person name="Hammond M."/>
            <person name="Megy K."/>
            <person name="Lawson D."/>
            <person name="Kodira C."/>
            <person name="Sutton G."/>
            <person name="Meyer J."/>
            <person name="Hill C.A."/>
            <person name="Birren B."/>
            <person name="Nene V."/>
            <person name="Collins F."/>
            <person name="Alarcon-Chaidez F."/>
            <person name="Wikel S."/>
            <person name="Strausberg R."/>
        </authorList>
    </citation>
    <scope>NUCLEOTIDE SEQUENCE [LARGE SCALE GENOMIC DNA]</scope>
    <source>
        <strain evidence="9">Wikel</strain>
        <strain evidence="7">Wikel colony</strain>
    </source>
</reference>
<name>B7P861_IXOSC</name>
<evidence type="ECO:0000256" key="5">
    <source>
        <dbReference type="ARBA" id="ARBA00022825"/>
    </source>
</evidence>
<evidence type="ECO:0000313" key="8">
    <source>
        <dbReference type="EnsemblMetazoa" id="ISCW024123-PA"/>
    </source>
</evidence>
<dbReference type="HOGENOM" id="CLU_006842_13_3_1"/>
<dbReference type="OrthoDB" id="6495583at2759"/>
<dbReference type="EMBL" id="ABJB010981640">
    <property type="status" value="NOT_ANNOTATED_CDS"/>
    <property type="molecule type" value="Genomic_DNA"/>
</dbReference>
<feature type="non-terminal residue" evidence="7">
    <location>
        <position position="1"/>
    </location>
</feature>
<dbReference type="STRING" id="6945.B7P861"/>
<sequence length="81" mass="8553">ICNLASLNRYDPEIKFCAGSPGKDACEGDSGGTALKKEGNISTLVGVTSFGDNCGVHPGIYTRVTAYTDWIPENIAKLRSS</sequence>
<dbReference type="InterPro" id="IPR043504">
    <property type="entry name" value="Peptidase_S1_PA_chymotrypsin"/>
</dbReference>
<protein>
    <submittedName>
        <fullName evidence="7 8">Serine protease desc1, putative</fullName>
    </submittedName>
</protein>
<organism>
    <name type="scientific">Ixodes scapularis</name>
    <name type="common">Black-legged tick</name>
    <name type="synonym">Deer tick</name>
    <dbReference type="NCBI Taxonomy" id="6945"/>
    <lineage>
        <taxon>Eukaryota</taxon>
        <taxon>Metazoa</taxon>
        <taxon>Ecdysozoa</taxon>
        <taxon>Arthropoda</taxon>
        <taxon>Chelicerata</taxon>
        <taxon>Arachnida</taxon>
        <taxon>Acari</taxon>
        <taxon>Parasitiformes</taxon>
        <taxon>Ixodida</taxon>
        <taxon>Ixodoidea</taxon>
        <taxon>Ixodidae</taxon>
        <taxon>Ixodinae</taxon>
        <taxon>Ixodes</taxon>
    </lineage>
</organism>
<dbReference type="EMBL" id="DS656214">
    <property type="protein sequence ID" value="EEC02783.1"/>
    <property type="molecule type" value="Genomic_DNA"/>
</dbReference>
<dbReference type="Pfam" id="PF00089">
    <property type="entry name" value="Trypsin"/>
    <property type="match status" value="1"/>
</dbReference>
<gene>
    <name evidence="7" type="ORF">IscW_ISCW024123</name>
</gene>
<dbReference type="InterPro" id="IPR001254">
    <property type="entry name" value="Trypsin_dom"/>
</dbReference>
<dbReference type="Proteomes" id="UP000001555">
    <property type="component" value="Unassembled WGS sequence"/>
</dbReference>
<evidence type="ECO:0000256" key="2">
    <source>
        <dbReference type="ARBA" id="ARBA00022525"/>
    </source>
</evidence>
<keyword evidence="5" id="KW-0720">Serine protease</keyword>
<dbReference type="SUPFAM" id="SSF50494">
    <property type="entry name" value="Trypsin-like serine proteases"/>
    <property type="match status" value="1"/>
</dbReference>
<dbReference type="EnsemblMetazoa" id="ISCW024123-RA">
    <property type="protein sequence ID" value="ISCW024123-PA"/>
    <property type="gene ID" value="ISCW024123"/>
</dbReference>
<dbReference type="PaxDb" id="6945-B7P861"/>
<dbReference type="InterPro" id="IPR009003">
    <property type="entry name" value="Peptidase_S1_PA"/>
</dbReference>
<evidence type="ECO:0000259" key="6">
    <source>
        <dbReference type="PROSITE" id="PS50240"/>
    </source>
</evidence>
<dbReference type="PANTHER" id="PTHR24264">
    <property type="entry name" value="TRYPSIN-RELATED"/>
    <property type="match status" value="1"/>
</dbReference>
<dbReference type="GO" id="GO:0006508">
    <property type="term" value="P:proteolysis"/>
    <property type="evidence" value="ECO:0007669"/>
    <property type="project" value="UniProtKB-KW"/>
</dbReference>
<dbReference type="AlphaFoldDB" id="B7P861"/>
<accession>B7P861</accession>
<dbReference type="VEuPathDB" id="VectorBase:ISCP_022636"/>
<evidence type="ECO:0000313" key="9">
    <source>
        <dbReference type="Proteomes" id="UP000001555"/>
    </source>
</evidence>
<evidence type="ECO:0000256" key="3">
    <source>
        <dbReference type="ARBA" id="ARBA00022670"/>
    </source>
</evidence>
<dbReference type="FunFam" id="2.40.10.10:FF:000412">
    <property type="match status" value="1"/>
</dbReference>
<feature type="domain" description="Peptidase S1" evidence="6">
    <location>
        <begin position="1"/>
        <end position="76"/>
    </location>
</feature>
<dbReference type="Gene3D" id="2.40.10.10">
    <property type="entry name" value="Trypsin-like serine proteases"/>
    <property type="match status" value="1"/>
</dbReference>
<dbReference type="InterPro" id="IPR050127">
    <property type="entry name" value="Serine_Proteases_S1"/>
</dbReference>
<dbReference type="GO" id="GO:0004252">
    <property type="term" value="F:serine-type endopeptidase activity"/>
    <property type="evidence" value="ECO:0007669"/>
    <property type="project" value="InterPro"/>
</dbReference>
<keyword evidence="3 7" id="KW-0645">Protease</keyword>
<reference evidence="8" key="2">
    <citation type="submission" date="2020-05" db="UniProtKB">
        <authorList>
            <consortium name="EnsemblMetazoa"/>
        </authorList>
    </citation>
    <scope>IDENTIFICATION</scope>
    <source>
        <strain evidence="8">wikel</strain>
    </source>
</reference>
<dbReference type="VEuPathDB" id="VectorBase:ISCI024123"/>
<keyword evidence="9" id="KW-1185">Reference proteome</keyword>
<evidence type="ECO:0000256" key="1">
    <source>
        <dbReference type="ARBA" id="ARBA00004613"/>
    </source>
</evidence>
<proteinExistence type="predicted"/>
<keyword evidence="4" id="KW-0378">Hydrolase</keyword>
<dbReference type="PANTHER" id="PTHR24264:SF65">
    <property type="entry name" value="SRCR DOMAIN-CONTAINING PROTEIN"/>
    <property type="match status" value="1"/>
</dbReference>
<evidence type="ECO:0000256" key="4">
    <source>
        <dbReference type="ARBA" id="ARBA00022801"/>
    </source>
</evidence>
<dbReference type="PROSITE" id="PS50240">
    <property type="entry name" value="TRYPSIN_DOM"/>
    <property type="match status" value="1"/>
</dbReference>
<evidence type="ECO:0000313" key="7">
    <source>
        <dbReference type="EMBL" id="EEC02783.1"/>
    </source>
</evidence>
<comment type="subcellular location">
    <subcellularLocation>
        <location evidence="1">Secreted</location>
    </subcellularLocation>
</comment>
<dbReference type="GO" id="GO:0005576">
    <property type="term" value="C:extracellular region"/>
    <property type="evidence" value="ECO:0007669"/>
    <property type="project" value="UniProtKB-SubCell"/>
</dbReference>
<dbReference type="VEuPathDB" id="VectorBase:ISCW024123"/>